<dbReference type="EMBL" id="VSRR010109254">
    <property type="protein sequence ID" value="MPC97278.1"/>
    <property type="molecule type" value="Genomic_DNA"/>
</dbReference>
<protein>
    <submittedName>
        <fullName evidence="1">Uncharacterized protein</fullName>
    </submittedName>
</protein>
<dbReference type="Proteomes" id="UP000324222">
    <property type="component" value="Unassembled WGS sequence"/>
</dbReference>
<dbReference type="AlphaFoldDB" id="A0A5B7JW67"/>
<evidence type="ECO:0000313" key="2">
    <source>
        <dbReference type="Proteomes" id="UP000324222"/>
    </source>
</evidence>
<reference evidence="1 2" key="1">
    <citation type="submission" date="2019-05" db="EMBL/GenBank/DDBJ databases">
        <title>Another draft genome of Portunus trituberculatus and its Hox gene families provides insights of decapod evolution.</title>
        <authorList>
            <person name="Jeong J.-H."/>
            <person name="Song I."/>
            <person name="Kim S."/>
            <person name="Choi T."/>
            <person name="Kim D."/>
            <person name="Ryu S."/>
            <person name="Kim W."/>
        </authorList>
    </citation>
    <scope>NUCLEOTIDE SEQUENCE [LARGE SCALE GENOMIC DNA]</scope>
    <source>
        <tissue evidence="1">Muscle</tissue>
    </source>
</reference>
<gene>
    <name evidence="1" type="ORF">E2C01_092584</name>
</gene>
<comment type="caution">
    <text evidence="1">The sequence shown here is derived from an EMBL/GenBank/DDBJ whole genome shotgun (WGS) entry which is preliminary data.</text>
</comment>
<proteinExistence type="predicted"/>
<sequence length="162" mass="18423">MFSQRSRAIVSIPPTSKPSLPYTAANTQPAITNKNTTTITTAAAEPLPVTTTNLCKSSCRYQEWPLHSSHPLVRPFPVLHRRHLAPSFFFFLMHEGKQAKGNKKLKKNVYWVASSLKDHKSYPKVRDKCLETSLLKEVRSQEEGNIEIGREFQSLPEKDMND</sequence>
<keyword evidence="2" id="KW-1185">Reference proteome</keyword>
<name>A0A5B7JW67_PORTR</name>
<accession>A0A5B7JW67</accession>
<evidence type="ECO:0000313" key="1">
    <source>
        <dbReference type="EMBL" id="MPC97278.1"/>
    </source>
</evidence>
<organism evidence="1 2">
    <name type="scientific">Portunus trituberculatus</name>
    <name type="common">Swimming crab</name>
    <name type="synonym">Neptunus trituberculatus</name>
    <dbReference type="NCBI Taxonomy" id="210409"/>
    <lineage>
        <taxon>Eukaryota</taxon>
        <taxon>Metazoa</taxon>
        <taxon>Ecdysozoa</taxon>
        <taxon>Arthropoda</taxon>
        <taxon>Crustacea</taxon>
        <taxon>Multicrustacea</taxon>
        <taxon>Malacostraca</taxon>
        <taxon>Eumalacostraca</taxon>
        <taxon>Eucarida</taxon>
        <taxon>Decapoda</taxon>
        <taxon>Pleocyemata</taxon>
        <taxon>Brachyura</taxon>
        <taxon>Eubrachyura</taxon>
        <taxon>Portunoidea</taxon>
        <taxon>Portunidae</taxon>
        <taxon>Portuninae</taxon>
        <taxon>Portunus</taxon>
    </lineage>
</organism>